<name>A0A1D2MQZ1_ORCCI</name>
<protein>
    <submittedName>
        <fullName evidence="9">Endochitinase</fullName>
    </submittedName>
</protein>
<dbReference type="OMA" id="KHAHPED"/>
<keyword evidence="5" id="KW-0325">Glycoprotein</keyword>
<evidence type="ECO:0000313" key="10">
    <source>
        <dbReference type="Proteomes" id="UP000094527"/>
    </source>
</evidence>
<evidence type="ECO:0000256" key="3">
    <source>
        <dbReference type="ARBA" id="ARBA00022737"/>
    </source>
</evidence>
<feature type="compositionally biased region" description="Low complexity" evidence="6">
    <location>
        <begin position="260"/>
        <end position="271"/>
    </location>
</feature>
<feature type="compositionally biased region" description="Polar residues" evidence="6">
    <location>
        <begin position="241"/>
        <end position="253"/>
    </location>
</feature>
<dbReference type="Proteomes" id="UP000094527">
    <property type="component" value="Unassembled WGS sequence"/>
</dbReference>
<accession>A0A1D2MQZ1</accession>
<dbReference type="STRING" id="48709.A0A1D2MQZ1"/>
<feature type="compositionally biased region" description="Polar residues" evidence="6">
    <location>
        <begin position="359"/>
        <end position="370"/>
    </location>
</feature>
<dbReference type="PANTHER" id="PTHR23301">
    <property type="entry name" value="CHITIN BINDING PERITROPHIN-A"/>
    <property type="match status" value="1"/>
</dbReference>
<comment type="caution">
    <text evidence="9">The sequence shown here is derived from an EMBL/GenBank/DDBJ whole genome shotgun (WGS) entry which is preliminary data.</text>
</comment>
<gene>
    <name evidence="9" type="ORF">Ocin01_11365</name>
</gene>
<feature type="domain" description="Chitin-binding type-2" evidence="8">
    <location>
        <begin position="90"/>
        <end position="146"/>
    </location>
</feature>
<keyword evidence="4" id="KW-1015">Disulfide bond</keyword>
<dbReference type="EMBL" id="LJIJ01000684">
    <property type="protein sequence ID" value="ODM95332.1"/>
    <property type="molecule type" value="Genomic_DNA"/>
</dbReference>
<dbReference type="Gene3D" id="2.170.140.10">
    <property type="entry name" value="Chitin binding domain"/>
    <property type="match status" value="3"/>
</dbReference>
<dbReference type="InterPro" id="IPR002557">
    <property type="entry name" value="Chitin-bd_dom"/>
</dbReference>
<dbReference type="AlphaFoldDB" id="A0A1D2MQZ1"/>
<evidence type="ECO:0000256" key="6">
    <source>
        <dbReference type="SAM" id="MobiDB-lite"/>
    </source>
</evidence>
<evidence type="ECO:0000313" key="9">
    <source>
        <dbReference type="EMBL" id="ODM95332.1"/>
    </source>
</evidence>
<evidence type="ECO:0000256" key="4">
    <source>
        <dbReference type="ARBA" id="ARBA00023157"/>
    </source>
</evidence>
<organism evidence="9 10">
    <name type="scientific">Orchesella cincta</name>
    <name type="common">Springtail</name>
    <name type="synonym">Podura cincta</name>
    <dbReference type="NCBI Taxonomy" id="48709"/>
    <lineage>
        <taxon>Eukaryota</taxon>
        <taxon>Metazoa</taxon>
        <taxon>Ecdysozoa</taxon>
        <taxon>Arthropoda</taxon>
        <taxon>Hexapoda</taxon>
        <taxon>Collembola</taxon>
        <taxon>Entomobryomorpha</taxon>
        <taxon>Entomobryoidea</taxon>
        <taxon>Orchesellidae</taxon>
        <taxon>Orchesellinae</taxon>
        <taxon>Orchesella</taxon>
    </lineage>
</organism>
<dbReference type="InterPro" id="IPR036508">
    <property type="entry name" value="Chitin-bd_dom_sf"/>
</dbReference>
<sequence length="370" mass="41470">MYKAAVAVLLVAHTVFAQEAFKCPHEYGFYPHTRSCDKYWKCENNAAELKTCGNGLAFETSDTKFLAENCDYLHNVDCGDRADLEPPVSTPNCPRLYGIFPDETRCDTFWSCWNGEASKYTCAPGLAYDANARVCMWADQVPDCKVSESQGGFQCPNPKDNPNPGTFSRHAHPEDCRKYYVCLDGNPREYGCPIGTVYKIGADDYSGQCEDPEGVDGCENYYGDELKHIKKSELLLGHDGQYNSNSNKATSKPTLRKKVPQTPKTPKPEVQSAPSQVNNNRVQQISSRDRVRPTPQQQQQQPQPSQQPQSRPAPAPQRNSPAPATRLNYYHTTTAKPATGDKASADDYYYYDENYDENTPQQNTNARQPQ</sequence>
<evidence type="ECO:0000259" key="8">
    <source>
        <dbReference type="PROSITE" id="PS50940"/>
    </source>
</evidence>
<evidence type="ECO:0000256" key="7">
    <source>
        <dbReference type="SAM" id="SignalP"/>
    </source>
</evidence>
<proteinExistence type="predicted"/>
<feature type="signal peptide" evidence="7">
    <location>
        <begin position="1"/>
        <end position="17"/>
    </location>
</feature>
<keyword evidence="3" id="KW-0677">Repeat</keyword>
<feature type="region of interest" description="Disordered" evidence="6">
    <location>
        <begin position="238"/>
        <end position="370"/>
    </location>
</feature>
<dbReference type="OrthoDB" id="8173020at2759"/>
<feature type="compositionally biased region" description="Low complexity" evidence="6">
    <location>
        <begin position="295"/>
        <end position="318"/>
    </location>
</feature>
<keyword evidence="2 7" id="KW-0732">Signal</keyword>
<evidence type="ECO:0000256" key="5">
    <source>
        <dbReference type="ARBA" id="ARBA00023180"/>
    </source>
</evidence>
<dbReference type="PANTHER" id="PTHR23301:SF100">
    <property type="entry name" value="GASP, ISOFORM A"/>
    <property type="match status" value="1"/>
</dbReference>
<reference evidence="9 10" key="1">
    <citation type="journal article" date="2016" name="Genome Biol. Evol.">
        <title>Gene Family Evolution Reflects Adaptation to Soil Environmental Stressors in the Genome of the Collembolan Orchesella cincta.</title>
        <authorList>
            <person name="Faddeeva-Vakhrusheva A."/>
            <person name="Derks M.F."/>
            <person name="Anvar S.Y."/>
            <person name="Agamennone V."/>
            <person name="Suring W."/>
            <person name="Smit S."/>
            <person name="van Straalen N.M."/>
            <person name="Roelofs D."/>
        </authorList>
    </citation>
    <scope>NUCLEOTIDE SEQUENCE [LARGE SCALE GENOMIC DNA]</scope>
    <source>
        <tissue evidence="9">Mixed pool</tissue>
    </source>
</reference>
<feature type="chain" id="PRO_5008904411" evidence="7">
    <location>
        <begin position="18"/>
        <end position="370"/>
    </location>
</feature>
<dbReference type="PROSITE" id="PS50940">
    <property type="entry name" value="CHIT_BIND_II"/>
    <property type="match status" value="3"/>
</dbReference>
<evidence type="ECO:0000256" key="2">
    <source>
        <dbReference type="ARBA" id="ARBA00022729"/>
    </source>
</evidence>
<dbReference type="SUPFAM" id="SSF57625">
    <property type="entry name" value="Invertebrate chitin-binding proteins"/>
    <property type="match status" value="3"/>
</dbReference>
<dbReference type="GO" id="GO:0008061">
    <property type="term" value="F:chitin binding"/>
    <property type="evidence" value="ECO:0007669"/>
    <property type="project" value="UniProtKB-KW"/>
</dbReference>
<dbReference type="SMART" id="SM00494">
    <property type="entry name" value="ChtBD2"/>
    <property type="match status" value="3"/>
</dbReference>
<feature type="domain" description="Chitin-binding type-2" evidence="8">
    <location>
        <begin position="152"/>
        <end position="220"/>
    </location>
</feature>
<keyword evidence="10" id="KW-1185">Reference proteome</keyword>
<keyword evidence="1" id="KW-0147">Chitin-binding</keyword>
<dbReference type="Pfam" id="PF01607">
    <property type="entry name" value="CBM_14"/>
    <property type="match status" value="3"/>
</dbReference>
<evidence type="ECO:0000256" key="1">
    <source>
        <dbReference type="ARBA" id="ARBA00022669"/>
    </source>
</evidence>
<dbReference type="GO" id="GO:0005576">
    <property type="term" value="C:extracellular region"/>
    <property type="evidence" value="ECO:0007669"/>
    <property type="project" value="InterPro"/>
</dbReference>
<feature type="compositionally biased region" description="Polar residues" evidence="6">
    <location>
        <begin position="272"/>
        <end position="286"/>
    </location>
</feature>
<feature type="domain" description="Chitin-binding type-2" evidence="8">
    <location>
        <begin position="20"/>
        <end position="80"/>
    </location>
</feature>
<dbReference type="InterPro" id="IPR051940">
    <property type="entry name" value="Chitin_bind-dev_reg"/>
</dbReference>